<comment type="caution">
    <text evidence="2">The sequence shown here is derived from an EMBL/GenBank/DDBJ whole genome shotgun (WGS) entry which is preliminary data.</text>
</comment>
<evidence type="ECO:0000313" key="2">
    <source>
        <dbReference type="EMBL" id="MFA3842110.1"/>
    </source>
</evidence>
<feature type="compositionally biased region" description="Polar residues" evidence="1">
    <location>
        <begin position="105"/>
        <end position="122"/>
    </location>
</feature>
<accession>A0ABV4SUI7</accession>
<name>A0ABV4SUI7_9ACTN</name>
<evidence type="ECO:0000256" key="1">
    <source>
        <dbReference type="SAM" id="MobiDB-lite"/>
    </source>
</evidence>
<dbReference type="EMBL" id="JBGOSP010000033">
    <property type="protein sequence ID" value="MFA3842110.1"/>
    <property type="molecule type" value="Genomic_DNA"/>
</dbReference>
<evidence type="ECO:0000313" key="3">
    <source>
        <dbReference type="Proteomes" id="UP001571476"/>
    </source>
</evidence>
<sequence>MRDVLRTLLRRPSTPSTPAPSPQGHACTPVVDTVPLPSPLLTELIALRAHTRHLRWLSEREHCPEHYQRLARTVLQDLLDGWLAQTDGTGRLDDLIQPLAHTHPQAPSTRCGSPMTQSQPHMTTREFT</sequence>
<protein>
    <submittedName>
        <fullName evidence="2">Uncharacterized protein</fullName>
    </submittedName>
</protein>
<organism evidence="2 3">
    <name type="scientific">Streptomyces aureus</name>
    <dbReference type="NCBI Taxonomy" id="193461"/>
    <lineage>
        <taxon>Bacteria</taxon>
        <taxon>Bacillati</taxon>
        <taxon>Actinomycetota</taxon>
        <taxon>Actinomycetes</taxon>
        <taxon>Kitasatosporales</taxon>
        <taxon>Streptomycetaceae</taxon>
        <taxon>Streptomyces</taxon>
    </lineage>
</organism>
<dbReference type="Proteomes" id="UP001571476">
    <property type="component" value="Unassembled WGS sequence"/>
</dbReference>
<feature type="region of interest" description="Disordered" evidence="1">
    <location>
        <begin position="1"/>
        <end position="25"/>
    </location>
</feature>
<dbReference type="RefSeq" id="WP_372566160.1">
    <property type="nucleotide sequence ID" value="NZ_JBGOSP010000033.1"/>
</dbReference>
<gene>
    <name evidence="2" type="ORF">ACEG43_38960</name>
</gene>
<keyword evidence="3" id="KW-1185">Reference proteome</keyword>
<feature type="region of interest" description="Disordered" evidence="1">
    <location>
        <begin position="103"/>
        <end position="128"/>
    </location>
</feature>
<proteinExistence type="predicted"/>
<reference evidence="2 3" key="1">
    <citation type="submission" date="2024-08" db="EMBL/GenBank/DDBJ databases">
        <title>Genome sequence of Streptomyces aureus CACIA-1.46HGO.</title>
        <authorList>
            <person name="Evangelista-Martinez Z."/>
        </authorList>
    </citation>
    <scope>NUCLEOTIDE SEQUENCE [LARGE SCALE GENOMIC DNA]</scope>
    <source>
        <strain evidence="2 3">CACIA-1.46HGO</strain>
    </source>
</reference>